<evidence type="ECO:0000313" key="3">
    <source>
        <dbReference type="Proteomes" id="UP001266305"/>
    </source>
</evidence>
<gene>
    <name evidence="2" type="ORF">P7K49_026464</name>
</gene>
<keyword evidence="3" id="KW-1185">Reference proteome</keyword>
<proteinExistence type="predicted"/>
<comment type="caution">
    <text evidence="2">The sequence shown here is derived from an EMBL/GenBank/DDBJ whole genome shotgun (WGS) entry which is preliminary data.</text>
</comment>
<reference evidence="2 3" key="1">
    <citation type="submission" date="2023-05" db="EMBL/GenBank/DDBJ databases">
        <title>B98-5 Cell Line De Novo Hybrid Assembly: An Optical Mapping Approach.</title>
        <authorList>
            <person name="Kananen K."/>
            <person name="Auerbach J.A."/>
            <person name="Kautto E."/>
            <person name="Blachly J.S."/>
        </authorList>
    </citation>
    <scope>NUCLEOTIDE SEQUENCE [LARGE SCALE GENOMIC DNA]</scope>
    <source>
        <strain evidence="2">B95-8</strain>
        <tissue evidence="2">Cell line</tissue>
    </source>
</reference>
<feature type="region of interest" description="Disordered" evidence="1">
    <location>
        <begin position="98"/>
        <end position="119"/>
    </location>
</feature>
<evidence type="ECO:0000256" key="1">
    <source>
        <dbReference type="SAM" id="MobiDB-lite"/>
    </source>
</evidence>
<evidence type="ECO:0000313" key="2">
    <source>
        <dbReference type="EMBL" id="KAK2095048.1"/>
    </source>
</evidence>
<sequence>MSFITVPEQWEAVEGVEMVINIVLPWKGLGKGPKKWHSSDRYGHVRLNKVLSDLLRKAAKQLRCGWSHGHRHVVTALKALACELSANVDFSANALSLSDSHTSTSAPGKRPSPSLGTYHSSWPSQLPLQETEFDLKSPMTTSNCSTQAMCPPGFAANKSGKNSMFLIVELILKFMCLDD</sequence>
<dbReference type="Proteomes" id="UP001266305">
    <property type="component" value="Unassembled WGS sequence"/>
</dbReference>
<protein>
    <submittedName>
        <fullName evidence="2">Uncharacterized protein</fullName>
    </submittedName>
</protein>
<organism evidence="2 3">
    <name type="scientific">Saguinus oedipus</name>
    <name type="common">Cotton-top tamarin</name>
    <name type="synonym">Oedipomidas oedipus</name>
    <dbReference type="NCBI Taxonomy" id="9490"/>
    <lineage>
        <taxon>Eukaryota</taxon>
        <taxon>Metazoa</taxon>
        <taxon>Chordata</taxon>
        <taxon>Craniata</taxon>
        <taxon>Vertebrata</taxon>
        <taxon>Euteleostomi</taxon>
        <taxon>Mammalia</taxon>
        <taxon>Eutheria</taxon>
        <taxon>Euarchontoglires</taxon>
        <taxon>Primates</taxon>
        <taxon>Haplorrhini</taxon>
        <taxon>Platyrrhini</taxon>
        <taxon>Cebidae</taxon>
        <taxon>Callitrichinae</taxon>
        <taxon>Saguinus</taxon>
    </lineage>
</organism>
<dbReference type="EMBL" id="JASSZA010000013">
    <property type="protein sequence ID" value="KAK2095048.1"/>
    <property type="molecule type" value="Genomic_DNA"/>
</dbReference>
<accession>A0ABQ9UEM3</accession>
<name>A0ABQ9UEM3_SAGOE</name>